<dbReference type="AlphaFoldDB" id="A0A1H9PYE1"/>
<protein>
    <submittedName>
        <fullName evidence="1">Uncharacterized protein</fullName>
    </submittedName>
</protein>
<evidence type="ECO:0000313" key="1">
    <source>
        <dbReference type="EMBL" id="SER52779.1"/>
    </source>
</evidence>
<dbReference type="OrthoDB" id="2083326at2"/>
<dbReference type="EMBL" id="FOHA01000001">
    <property type="protein sequence ID" value="SER52779.1"/>
    <property type="molecule type" value="Genomic_DNA"/>
</dbReference>
<proteinExistence type="predicted"/>
<name>A0A1H9PYE1_9LACT</name>
<dbReference type="Proteomes" id="UP000198948">
    <property type="component" value="Unassembled WGS sequence"/>
</dbReference>
<dbReference type="RefSeq" id="WP_092649355.1">
    <property type="nucleotide sequence ID" value="NZ_FOHA01000001.1"/>
</dbReference>
<keyword evidence="2" id="KW-1185">Reference proteome</keyword>
<dbReference type="STRING" id="142588.SAMN04488559_101206"/>
<accession>A0A1H9PYE1</accession>
<reference evidence="1 2" key="1">
    <citation type="submission" date="2016-10" db="EMBL/GenBank/DDBJ databases">
        <authorList>
            <person name="de Groot N.N."/>
        </authorList>
    </citation>
    <scope>NUCLEOTIDE SEQUENCE [LARGE SCALE GENOMIC DNA]</scope>
    <source>
        <strain evidence="1 2">DSM 13760</strain>
    </source>
</reference>
<sequence length="128" mass="15006">MEKNEIINELDKINEYLKKCMWMDFEFAQMNASNVIIGGRKDVSYDEWAINIDFGNPFYVTTLFSWQLDNSNPFIKLVEGDEMWDIINKYQVEEGNYIFKINAEDFETAPIVIASKSLKAKIINENPF</sequence>
<organism evidence="1 2">
    <name type="scientific">Isobaculum melis</name>
    <dbReference type="NCBI Taxonomy" id="142588"/>
    <lineage>
        <taxon>Bacteria</taxon>
        <taxon>Bacillati</taxon>
        <taxon>Bacillota</taxon>
        <taxon>Bacilli</taxon>
        <taxon>Lactobacillales</taxon>
        <taxon>Carnobacteriaceae</taxon>
        <taxon>Isobaculum</taxon>
    </lineage>
</organism>
<evidence type="ECO:0000313" key="2">
    <source>
        <dbReference type="Proteomes" id="UP000198948"/>
    </source>
</evidence>
<gene>
    <name evidence="1" type="ORF">SAMN04488559_101206</name>
</gene>